<dbReference type="InterPro" id="IPR054442">
    <property type="entry name" value="E217_Gp38-like"/>
</dbReference>
<reference evidence="1 2" key="1">
    <citation type="submission" date="2018-04" db="EMBL/GenBank/DDBJ databases">
        <authorList>
            <person name="Silva F.P."/>
            <person name="Xavier A.S."/>
            <person name="Vidigal P.M.P."/>
            <person name="Alfenas-Zerbini P."/>
        </authorList>
    </citation>
    <scope>NUCLEOTIDE SEQUENCE [LARGE SCALE GENOMIC DNA]</scope>
</reference>
<dbReference type="Pfam" id="PF22760">
    <property type="entry name" value="Gp38_E217"/>
    <property type="match status" value="1"/>
</dbReference>
<evidence type="ECO:0000313" key="2">
    <source>
        <dbReference type="Proteomes" id="UP000289211"/>
    </source>
</evidence>
<keyword evidence="2" id="KW-1185">Reference proteome</keyword>
<organism evidence="1 2">
    <name type="scientific">Xanthomonas phage XcP1</name>
    <dbReference type="NCBI Taxonomy" id="2785027"/>
    <lineage>
        <taxon>Viruses</taxon>
        <taxon>Duplodnaviria</taxon>
        <taxon>Heunggongvirae</taxon>
        <taxon>Uroviricota</taxon>
        <taxon>Caudoviricetes</taxon>
        <taxon>Lindbergviridae</taxon>
        <taxon>Carpasinavirus</taxon>
        <taxon>Carpasinavirus FoX6</taxon>
        <taxon>Carpasinavirus XcP1</taxon>
    </lineage>
</organism>
<dbReference type="Proteomes" id="UP000289211">
    <property type="component" value="Segment"/>
</dbReference>
<protein>
    <submittedName>
        <fullName evidence="1">Uncharacterized protein</fullName>
    </submittedName>
</protein>
<name>A0A3S7L8G8_9CAUD</name>
<evidence type="ECO:0000313" key="1">
    <source>
        <dbReference type="EMBL" id="AWN08523.1"/>
    </source>
</evidence>
<dbReference type="EMBL" id="MH191395">
    <property type="protein sequence ID" value="AWN08523.1"/>
    <property type="molecule type" value="Genomic_DNA"/>
</dbReference>
<sequence length="157" mass="17183">MAGLQLIRGIKIKKVSSRFTSSVPRHMREDGTSIVDTRIIKSAQLTVEAICPSIDEVEQVISLASDRESLLRVTSKGVVFENMMIQATSNMQSKEMLSGAPFQITFKQLLLQNVMPVSVSQAADSTTMDRGIQILNTARGNVQGLASSFKSRISGFF</sequence>
<gene>
    <name evidence="1" type="ORF">XcP1_021</name>
</gene>
<accession>A0A3S7L8G8</accession>
<proteinExistence type="predicted"/>